<dbReference type="Proteomes" id="UP000822476">
    <property type="component" value="Unassembled WGS sequence"/>
</dbReference>
<protein>
    <submittedName>
        <fullName evidence="1">Uncharacterized protein</fullName>
    </submittedName>
</protein>
<evidence type="ECO:0000313" key="1">
    <source>
        <dbReference type="EMBL" id="KAF7259780.1"/>
    </source>
</evidence>
<keyword evidence="2" id="KW-1185">Reference proteome</keyword>
<proteinExistence type="predicted"/>
<sequence>MIPWKQWATVHLLGDWQIRVASRGLRFGGWFEVEVSATMISATYLAVLSFGITCERGDIIGCWDEELERLLSYWHVKLLEFTELVVNTVQQPSAHTRPSF</sequence>
<name>A0A8S9Z2K0_9TREM</name>
<comment type="caution">
    <text evidence="1">The sequence shown here is derived from an EMBL/GenBank/DDBJ whole genome shotgun (WGS) entry which is preliminary data.</text>
</comment>
<evidence type="ECO:0000313" key="2">
    <source>
        <dbReference type="Proteomes" id="UP000822476"/>
    </source>
</evidence>
<accession>A0A8S9Z2K0</accession>
<gene>
    <name evidence="1" type="ORF">EG68_04597</name>
</gene>
<reference evidence="1" key="1">
    <citation type="submission" date="2019-07" db="EMBL/GenBank/DDBJ databases">
        <title>Annotation for the trematode Paragonimus miyazaki's.</title>
        <authorList>
            <person name="Choi Y.-J."/>
        </authorList>
    </citation>
    <scope>NUCLEOTIDE SEQUENCE</scope>
    <source>
        <strain evidence="1">Japan</strain>
    </source>
</reference>
<dbReference type="AlphaFoldDB" id="A0A8S9Z2K0"/>
<dbReference type="EMBL" id="JTDE01001043">
    <property type="protein sequence ID" value="KAF7259780.1"/>
    <property type="molecule type" value="Genomic_DNA"/>
</dbReference>
<organism evidence="1 2">
    <name type="scientific">Paragonimus skrjabini miyazakii</name>
    <dbReference type="NCBI Taxonomy" id="59628"/>
    <lineage>
        <taxon>Eukaryota</taxon>
        <taxon>Metazoa</taxon>
        <taxon>Spiralia</taxon>
        <taxon>Lophotrochozoa</taxon>
        <taxon>Platyhelminthes</taxon>
        <taxon>Trematoda</taxon>
        <taxon>Digenea</taxon>
        <taxon>Plagiorchiida</taxon>
        <taxon>Troglotremata</taxon>
        <taxon>Troglotrematidae</taxon>
        <taxon>Paragonimus</taxon>
    </lineage>
</organism>